<gene>
    <name evidence="1" type="ORF">A2827_00040</name>
</gene>
<proteinExistence type="predicted"/>
<sequence>MDKLTFPPCSWIFDHRGPHHIIPRSRFTEAPVKNLQEFNLYPEIRWPNESGKHSCWHLLFINMTSEEVIGKILKYTNKDGTLDKRFFRVKFKVEVKSGKSENGVKKAQIKTEKVCDKNTECERKAAWGILFGAMNGYEAVAWIKKEFIRKDWQ</sequence>
<reference evidence="1 2" key="1">
    <citation type="journal article" date="2016" name="Nat. Commun.">
        <title>Thousands of microbial genomes shed light on interconnected biogeochemical processes in an aquifer system.</title>
        <authorList>
            <person name="Anantharaman K."/>
            <person name="Brown C.T."/>
            <person name="Hug L.A."/>
            <person name="Sharon I."/>
            <person name="Castelle C.J."/>
            <person name="Probst A.J."/>
            <person name="Thomas B.C."/>
            <person name="Singh A."/>
            <person name="Wilkins M.J."/>
            <person name="Karaoz U."/>
            <person name="Brodie E.L."/>
            <person name="Williams K.H."/>
            <person name="Hubbard S.S."/>
            <person name="Banfield J.F."/>
        </authorList>
    </citation>
    <scope>NUCLEOTIDE SEQUENCE [LARGE SCALE GENOMIC DNA]</scope>
</reference>
<dbReference type="EMBL" id="MHOD01000006">
    <property type="protein sequence ID" value="OGZ58476.1"/>
    <property type="molecule type" value="Genomic_DNA"/>
</dbReference>
<name>A0A1G2H7M2_9BACT</name>
<protein>
    <submittedName>
        <fullName evidence="1">Uncharacterized protein</fullName>
    </submittedName>
</protein>
<evidence type="ECO:0000313" key="2">
    <source>
        <dbReference type="Proteomes" id="UP000177932"/>
    </source>
</evidence>
<organism evidence="1 2">
    <name type="scientific">Candidatus Spechtbacteria bacterium RIFCSPHIGHO2_01_FULL_43_30</name>
    <dbReference type="NCBI Taxonomy" id="1802158"/>
    <lineage>
        <taxon>Bacteria</taxon>
        <taxon>Candidatus Spechtiibacteriota</taxon>
    </lineage>
</organism>
<dbReference type="Proteomes" id="UP000177932">
    <property type="component" value="Unassembled WGS sequence"/>
</dbReference>
<evidence type="ECO:0000313" key="1">
    <source>
        <dbReference type="EMBL" id="OGZ58476.1"/>
    </source>
</evidence>
<dbReference type="STRING" id="1802158.A2827_00040"/>
<accession>A0A1G2H7M2</accession>
<comment type="caution">
    <text evidence="1">The sequence shown here is derived from an EMBL/GenBank/DDBJ whole genome shotgun (WGS) entry which is preliminary data.</text>
</comment>
<dbReference type="AlphaFoldDB" id="A0A1G2H7M2"/>